<protein>
    <submittedName>
        <fullName evidence="1">Uncharacterized protein</fullName>
    </submittedName>
</protein>
<evidence type="ECO:0000313" key="2">
    <source>
        <dbReference type="Proteomes" id="UP000078541"/>
    </source>
</evidence>
<dbReference type="AlphaFoldDB" id="A0A151JT58"/>
<feature type="non-terminal residue" evidence="1">
    <location>
        <position position="1"/>
    </location>
</feature>
<gene>
    <name evidence="1" type="ORF">ALC56_14441</name>
</gene>
<reference evidence="1 2" key="1">
    <citation type="submission" date="2016-03" db="EMBL/GenBank/DDBJ databases">
        <title>Trachymyrmex septentrionalis WGS genome.</title>
        <authorList>
            <person name="Nygaard S."/>
            <person name="Hu H."/>
            <person name="Boomsma J."/>
            <person name="Zhang G."/>
        </authorList>
    </citation>
    <scope>NUCLEOTIDE SEQUENCE [LARGE SCALE GENOMIC DNA]</scope>
    <source>
        <strain evidence="1">Tsep2-gDNA-1</strain>
        <tissue evidence="1">Whole body</tissue>
    </source>
</reference>
<accession>A0A151JT58</accession>
<name>A0A151JT58_9HYME</name>
<organism evidence="1 2">
    <name type="scientific">Trachymyrmex septentrionalis</name>
    <dbReference type="NCBI Taxonomy" id="34720"/>
    <lineage>
        <taxon>Eukaryota</taxon>
        <taxon>Metazoa</taxon>
        <taxon>Ecdysozoa</taxon>
        <taxon>Arthropoda</taxon>
        <taxon>Hexapoda</taxon>
        <taxon>Insecta</taxon>
        <taxon>Pterygota</taxon>
        <taxon>Neoptera</taxon>
        <taxon>Endopterygota</taxon>
        <taxon>Hymenoptera</taxon>
        <taxon>Apocrita</taxon>
        <taxon>Aculeata</taxon>
        <taxon>Formicoidea</taxon>
        <taxon>Formicidae</taxon>
        <taxon>Myrmicinae</taxon>
        <taxon>Trachymyrmex</taxon>
    </lineage>
</organism>
<dbReference type="EMBL" id="KQ981983">
    <property type="protein sequence ID" value="KYN31255.1"/>
    <property type="molecule type" value="Genomic_DNA"/>
</dbReference>
<evidence type="ECO:0000313" key="1">
    <source>
        <dbReference type="EMBL" id="KYN31255.1"/>
    </source>
</evidence>
<dbReference type="Proteomes" id="UP000078541">
    <property type="component" value="Unassembled WGS sequence"/>
</dbReference>
<sequence>RRKHSNMLRCYAFASIRAVVCGFKHDGINLKRVYNDHVNTDMFYEDFCDLCHKC</sequence>
<proteinExistence type="predicted"/>
<keyword evidence="2" id="KW-1185">Reference proteome</keyword>